<dbReference type="Proteomes" id="UP000247483">
    <property type="component" value="Unassembled WGS sequence"/>
</dbReference>
<keyword evidence="9" id="KW-1185">Reference proteome</keyword>
<dbReference type="RefSeq" id="WP_034883954.1">
    <property type="nucleotide sequence ID" value="NZ_QGLP01000007.1"/>
</dbReference>
<name>A0A2V4DRI0_9GAMM</name>
<reference evidence="8 9" key="1">
    <citation type="submission" date="2018-05" db="EMBL/GenBank/DDBJ databases">
        <title>Reference genomes for bee gut microbiota database.</title>
        <authorList>
            <person name="Ellegaard K.M."/>
        </authorList>
    </citation>
    <scope>NUCLEOTIDE SEQUENCE [LARGE SCALE GENOMIC DNA]</scope>
    <source>
        <strain evidence="6 8">ESL0177</strain>
        <strain evidence="7 9">ESL0182</strain>
    </source>
</reference>
<dbReference type="InterPro" id="IPR036388">
    <property type="entry name" value="WH-like_DNA-bd_sf"/>
</dbReference>
<proteinExistence type="predicted"/>
<protein>
    <submittedName>
        <fullName evidence="6">IclR family transcriptional regulator</fullName>
    </submittedName>
</protein>
<evidence type="ECO:0000313" key="6">
    <source>
        <dbReference type="EMBL" id="PXZ03210.1"/>
    </source>
</evidence>
<dbReference type="EMBL" id="QGLP01000007">
    <property type="protein sequence ID" value="PXZ03210.1"/>
    <property type="molecule type" value="Genomic_DNA"/>
</dbReference>
<organism evidence="6 8">
    <name type="scientific">Gilliamella apicola</name>
    <dbReference type="NCBI Taxonomy" id="1196095"/>
    <lineage>
        <taxon>Bacteria</taxon>
        <taxon>Pseudomonadati</taxon>
        <taxon>Pseudomonadota</taxon>
        <taxon>Gammaproteobacteria</taxon>
        <taxon>Orbales</taxon>
        <taxon>Orbaceae</taxon>
        <taxon>Gilliamella</taxon>
    </lineage>
</organism>
<comment type="caution">
    <text evidence="6">The sequence shown here is derived from an EMBL/GenBank/DDBJ whole genome shotgun (WGS) entry which is preliminary data.</text>
</comment>
<evidence type="ECO:0000313" key="7">
    <source>
        <dbReference type="EMBL" id="PXZ04894.1"/>
    </source>
</evidence>
<dbReference type="GO" id="GO:0003677">
    <property type="term" value="F:DNA binding"/>
    <property type="evidence" value="ECO:0007669"/>
    <property type="project" value="UniProtKB-KW"/>
</dbReference>
<gene>
    <name evidence="7" type="ORF">DKK70_14050</name>
    <name evidence="6" type="ORF">DKK79_12210</name>
</gene>
<dbReference type="PANTHER" id="PTHR30136:SF38">
    <property type="entry name" value="TRANSCRIPTIONAL REGULATOR"/>
    <property type="match status" value="1"/>
</dbReference>
<dbReference type="SUPFAM" id="SSF46785">
    <property type="entry name" value="Winged helix' DNA-binding domain"/>
    <property type="match status" value="1"/>
</dbReference>
<dbReference type="OrthoDB" id="9807558at2"/>
<dbReference type="EMBL" id="QGLR01000015">
    <property type="protein sequence ID" value="PXZ04894.1"/>
    <property type="molecule type" value="Genomic_DNA"/>
</dbReference>
<dbReference type="PANTHER" id="PTHR30136">
    <property type="entry name" value="HELIX-TURN-HELIX TRANSCRIPTIONAL REGULATOR, ICLR FAMILY"/>
    <property type="match status" value="1"/>
</dbReference>
<keyword evidence="2" id="KW-0238">DNA-binding</keyword>
<dbReference type="GO" id="GO:0045892">
    <property type="term" value="P:negative regulation of DNA-templated transcription"/>
    <property type="evidence" value="ECO:0007669"/>
    <property type="project" value="TreeGrafter"/>
</dbReference>
<keyword evidence="1" id="KW-0805">Transcription regulation</keyword>
<dbReference type="SMART" id="SM00346">
    <property type="entry name" value="HTH_ICLR"/>
    <property type="match status" value="1"/>
</dbReference>
<accession>A0A2V4DRI0</accession>
<evidence type="ECO:0000259" key="4">
    <source>
        <dbReference type="PROSITE" id="PS51077"/>
    </source>
</evidence>
<dbReference type="Proteomes" id="UP000247932">
    <property type="component" value="Unassembled WGS sequence"/>
</dbReference>
<evidence type="ECO:0000259" key="5">
    <source>
        <dbReference type="PROSITE" id="PS51078"/>
    </source>
</evidence>
<dbReference type="PROSITE" id="PS51077">
    <property type="entry name" value="HTH_ICLR"/>
    <property type="match status" value="1"/>
</dbReference>
<keyword evidence="3" id="KW-0804">Transcription</keyword>
<evidence type="ECO:0000313" key="9">
    <source>
        <dbReference type="Proteomes" id="UP000247932"/>
    </source>
</evidence>
<dbReference type="AlphaFoldDB" id="A0A2V4DRI0"/>
<feature type="domain" description="IclR-ED" evidence="5">
    <location>
        <begin position="68"/>
        <end position="250"/>
    </location>
</feature>
<dbReference type="Gene3D" id="3.30.450.40">
    <property type="match status" value="1"/>
</dbReference>
<dbReference type="PROSITE" id="PS51078">
    <property type="entry name" value="ICLR_ED"/>
    <property type="match status" value="1"/>
</dbReference>
<dbReference type="InterPro" id="IPR029016">
    <property type="entry name" value="GAF-like_dom_sf"/>
</dbReference>
<dbReference type="InterPro" id="IPR050707">
    <property type="entry name" value="HTH_MetabolicPath_Reg"/>
</dbReference>
<dbReference type="Pfam" id="PF01614">
    <property type="entry name" value="IclR_C"/>
    <property type="match status" value="1"/>
</dbReference>
<feature type="domain" description="HTH iclR-type" evidence="4">
    <location>
        <begin position="8"/>
        <end position="67"/>
    </location>
</feature>
<evidence type="ECO:0000256" key="2">
    <source>
        <dbReference type="ARBA" id="ARBA00023125"/>
    </source>
</evidence>
<dbReference type="GO" id="GO:0003700">
    <property type="term" value="F:DNA-binding transcription factor activity"/>
    <property type="evidence" value="ECO:0007669"/>
    <property type="project" value="TreeGrafter"/>
</dbReference>
<sequence length="250" mass="28283">MPNIQTLVPALDKIVRICDYLDNHKGATFSQIFQDLNLPKSSTSTLLNALVMHGILRQDQNQYYLGLKLHEWGDKSLEQFDITKIAEPLMSKLRDQTNLTCHLGVLDGLYSVYIAKIENDQAIGIRTWIGKKLPLHSSGIGKALIAWLPDEKIDQLIPEDKLVKYTDTTITSKKQLKKELAKIRSQGWAYDNQEDVKGVHCIAAPIFNKNHEPIAAISISGVLFQLPVEKIEKYSELVRKACQQLTSKFQ</sequence>
<dbReference type="Pfam" id="PF09339">
    <property type="entry name" value="HTH_IclR"/>
    <property type="match status" value="1"/>
</dbReference>
<dbReference type="InterPro" id="IPR005471">
    <property type="entry name" value="Tscrpt_reg_IclR_N"/>
</dbReference>
<dbReference type="InterPro" id="IPR036390">
    <property type="entry name" value="WH_DNA-bd_sf"/>
</dbReference>
<dbReference type="InterPro" id="IPR014757">
    <property type="entry name" value="Tscrpt_reg_IclR_C"/>
</dbReference>
<evidence type="ECO:0000313" key="8">
    <source>
        <dbReference type="Proteomes" id="UP000247483"/>
    </source>
</evidence>
<dbReference type="Gene3D" id="1.10.10.10">
    <property type="entry name" value="Winged helix-like DNA-binding domain superfamily/Winged helix DNA-binding domain"/>
    <property type="match status" value="1"/>
</dbReference>
<dbReference type="SUPFAM" id="SSF55781">
    <property type="entry name" value="GAF domain-like"/>
    <property type="match status" value="1"/>
</dbReference>
<evidence type="ECO:0000256" key="3">
    <source>
        <dbReference type="ARBA" id="ARBA00023163"/>
    </source>
</evidence>
<dbReference type="STRING" id="1196095.GAPWK_2481"/>
<evidence type="ECO:0000256" key="1">
    <source>
        <dbReference type="ARBA" id="ARBA00023015"/>
    </source>
</evidence>